<gene>
    <name evidence="2" type="ORF">DVH24_007499</name>
</gene>
<proteinExistence type="predicted"/>
<dbReference type="EMBL" id="RDQH01000342">
    <property type="protein sequence ID" value="RXH70243.1"/>
    <property type="molecule type" value="Genomic_DNA"/>
</dbReference>
<organism evidence="2 3">
    <name type="scientific">Malus domestica</name>
    <name type="common">Apple</name>
    <name type="synonym">Pyrus malus</name>
    <dbReference type="NCBI Taxonomy" id="3750"/>
    <lineage>
        <taxon>Eukaryota</taxon>
        <taxon>Viridiplantae</taxon>
        <taxon>Streptophyta</taxon>
        <taxon>Embryophyta</taxon>
        <taxon>Tracheophyta</taxon>
        <taxon>Spermatophyta</taxon>
        <taxon>Magnoliopsida</taxon>
        <taxon>eudicotyledons</taxon>
        <taxon>Gunneridae</taxon>
        <taxon>Pentapetalae</taxon>
        <taxon>rosids</taxon>
        <taxon>fabids</taxon>
        <taxon>Rosales</taxon>
        <taxon>Rosaceae</taxon>
        <taxon>Amygdaloideae</taxon>
        <taxon>Maleae</taxon>
        <taxon>Malus</taxon>
    </lineage>
</organism>
<accession>A0A498HMV0</accession>
<comment type="caution">
    <text evidence="2">The sequence shown here is derived from an EMBL/GenBank/DDBJ whole genome shotgun (WGS) entry which is preliminary data.</text>
</comment>
<evidence type="ECO:0000313" key="2">
    <source>
        <dbReference type="EMBL" id="RXH70243.1"/>
    </source>
</evidence>
<feature type="compositionally biased region" description="Basic and acidic residues" evidence="1">
    <location>
        <begin position="88"/>
        <end position="114"/>
    </location>
</feature>
<reference evidence="2 3" key="1">
    <citation type="submission" date="2018-10" db="EMBL/GenBank/DDBJ databases">
        <title>A high-quality apple genome assembly.</title>
        <authorList>
            <person name="Hu J."/>
        </authorList>
    </citation>
    <scope>NUCLEOTIDE SEQUENCE [LARGE SCALE GENOMIC DNA]</scope>
    <source>
        <strain evidence="3">cv. HFTH1</strain>
        <tissue evidence="2">Young leaf</tissue>
    </source>
</reference>
<dbReference type="Proteomes" id="UP000290289">
    <property type="component" value="Chromosome 16"/>
</dbReference>
<dbReference type="AlphaFoldDB" id="A0A498HMV0"/>
<feature type="region of interest" description="Disordered" evidence="1">
    <location>
        <begin position="71"/>
        <end position="145"/>
    </location>
</feature>
<name>A0A498HMV0_MALDO</name>
<keyword evidence="3" id="KW-1185">Reference proteome</keyword>
<feature type="region of interest" description="Disordered" evidence="1">
    <location>
        <begin position="1"/>
        <end position="20"/>
    </location>
</feature>
<sequence length="145" mass="16032">MENPSRASSSISTSMPYHPLSHQHKPFTLAAPPCSLGLPKLNFKHASNVLGPSHGVHHPYWISAAKPKSPKIYSKASKTPPSAGKTPRSVDGKEEKKIKENLLESTDPWKEKIQSTKWQNKFPSSHDFGSESYKPSSLLESMLDV</sequence>
<feature type="compositionally biased region" description="Polar residues" evidence="1">
    <location>
        <begin position="1"/>
        <end position="15"/>
    </location>
</feature>
<evidence type="ECO:0000313" key="3">
    <source>
        <dbReference type="Proteomes" id="UP000290289"/>
    </source>
</evidence>
<protein>
    <submittedName>
        <fullName evidence="2">Uncharacterized protein</fullName>
    </submittedName>
</protein>
<evidence type="ECO:0000256" key="1">
    <source>
        <dbReference type="SAM" id="MobiDB-lite"/>
    </source>
</evidence>